<accession>A0A1Q3BAK1</accession>
<dbReference type="STRING" id="3775.A0A1Q3BAK1"/>
<feature type="domain" description="RING-type" evidence="7">
    <location>
        <begin position="203"/>
        <end position="244"/>
    </location>
</feature>
<keyword evidence="3" id="KW-0479">Metal-binding</keyword>
<sequence length="272" mass="30930">MEEETTIIMQALSTLTPPTLSNLTYTILSLTHRHHHRLSSLLSSSSLFSLTLHHLHSLSFPHKTLLIARYLLFSLHHLTLHFQPLTVPLLHPSTTLNNRDLDSVLLLFLLCETHQHDPDFLQTPFAEWRGILNKHRSDTMLTLAGIGVYNGGVLIPYVEMVSRCWKFIGAMDCGGKEGREVAATTEAMVALPSMEVRGGGVECVICKEEMSEGRDVCEFPCEHLFHWICILPWLKKRNTCPCCRFQLPTDDVFGEIQRLWRVLIKVAGRCFD</sequence>
<dbReference type="GO" id="GO:0061630">
    <property type="term" value="F:ubiquitin protein ligase activity"/>
    <property type="evidence" value="ECO:0007669"/>
    <property type="project" value="UniProtKB-EC"/>
</dbReference>
<dbReference type="SUPFAM" id="SSF57850">
    <property type="entry name" value="RING/U-box"/>
    <property type="match status" value="1"/>
</dbReference>
<evidence type="ECO:0000256" key="1">
    <source>
        <dbReference type="ARBA" id="ARBA00000900"/>
    </source>
</evidence>
<dbReference type="SMART" id="SM00184">
    <property type="entry name" value="RING"/>
    <property type="match status" value="1"/>
</dbReference>
<dbReference type="InParanoid" id="A0A1Q3BAK1"/>
<dbReference type="Proteomes" id="UP000187406">
    <property type="component" value="Unassembled WGS sequence"/>
</dbReference>
<dbReference type="GO" id="GO:0016567">
    <property type="term" value="P:protein ubiquitination"/>
    <property type="evidence" value="ECO:0007669"/>
    <property type="project" value="TreeGrafter"/>
</dbReference>
<reference evidence="9" key="1">
    <citation type="submission" date="2016-04" db="EMBL/GenBank/DDBJ databases">
        <title>Cephalotus genome sequencing.</title>
        <authorList>
            <person name="Fukushima K."/>
            <person name="Hasebe M."/>
            <person name="Fang X."/>
        </authorList>
    </citation>
    <scope>NUCLEOTIDE SEQUENCE [LARGE SCALE GENOMIC DNA]</scope>
    <source>
        <strain evidence="9">cv. St1</strain>
    </source>
</reference>
<protein>
    <recommendedName>
        <fullName evidence="2">RING-type E3 ubiquitin transferase</fullName>
        <ecNumber evidence="2">2.3.2.27</ecNumber>
    </recommendedName>
</protein>
<dbReference type="CDD" id="cd16454">
    <property type="entry name" value="RING-H2_PA-TM-RING"/>
    <property type="match status" value="1"/>
</dbReference>
<evidence type="ECO:0000256" key="3">
    <source>
        <dbReference type="ARBA" id="ARBA00022723"/>
    </source>
</evidence>
<comment type="catalytic activity">
    <reaction evidence="1">
        <text>S-ubiquitinyl-[E2 ubiquitin-conjugating enzyme]-L-cysteine + [acceptor protein]-L-lysine = [E2 ubiquitin-conjugating enzyme]-L-cysteine + N(6)-ubiquitinyl-[acceptor protein]-L-lysine.</text>
        <dbReference type="EC" id="2.3.2.27"/>
    </reaction>
</comment>
<keyword evidence="9" id="KW-1185">Reference proteome</keyword>
<dbReference type="OrthoDB" id="21204at2759"/>
<dbReference type="Gene3D" id="3.30.40.10">
    <property type="entry name" value="Zinc/RING finger domain, C3HC4 (zinc finger)"/>
    <property type="match status" value="1"/>
</dbReference>
<keyword evidence="4 6" id="KW-0863">Zinc-finger</keyword>
<dbReference type="PANTHER" id="PTHR15710:SF67">
    <property type="entry name" value="E3 UBIQUITIN-PROTEIN LIGASE SGR9, AMYLOPLASTIC"/>
    <property type="match status" value="1"/>
</dbReference>
<evidence type="ECO:0000313" key="8">
    <source>
        <dbReference type="EMBL" id="GAV65008.1"/>
    </source>
</evidence>
<keyword evidence="5" id="KW-0862">Zinc</keyword>
<name>A0A1Q3BAK1_CEPFO</name>
<dbReference type="GO" id="GO:0005737">
    <property type="term" value="C:cytoplasm"/>
    <property type="evidence" value="ECO:0007669"/>
    <property type="project" value="TreeGrafter"/>
</dbReference>
<dbReference type="GO" id="GO:0008270">
    <property type="term" value="F:zinc ion binding"/>
    <property type="evidence" value="ECO:0007669"/>
    <property type="project" value="UniProtKB-KW"/>
</dbReference>
<dbReference type="PROSITE" id="PS50089">
    <property type="entry name" value="ZF_RING_2"/>
    <property type="match status" value="1"/>
</dbReference>
<evidence type="ECO:0000259" key="7">
    <source>
        <dbReference type="PROSITE" id="PS50089"/>
    </source>
</evidence>
<organism evidence="8 9">
    <name type="scientific">Cephalotus follicularis</name>
    <name type="common">Albany pitcher plant</name>
    <dbReference type="NCBI Taxonomy" id="3775"/>
    <lineage>
        <taxon>Eukaryota</taxon>
        <taxon>Viridiplantae</taxon>
        <taxon>Streptophyta</taxon>
        <taxon>Embryophyta</taxon>
        <taxon>Tracheophyta</taxon>
        <taxon>Spermatophyta</taxon>
        <taxon>Magnoliopsida</taxon>
        <taxon>eudicotyledons</taxon>
        <taxon>Gunneridae</taxon>
        <taxon>Pentapetalae</taxon>
        <taxon>rosids</taxon>
        <taxon>fabids</taxon>
        <taxon>Oxalidales</taxon>
        <taxon>Cephalotaceae</taxon>
        <taxon>Cephalotus</taxon>
    </lineage>
</organism>
<dbReference type="FunCoup" id="A0A1Q3BAK1">
    <property type="interactions" value="24"/>
</dbReference>
<comment type="caution">
    <text evidence="8">The sequence shown here is derived from an EMBL/GenBank/DDBJ whole genome shotgun (WGS) entry which is preliminary data.</text>
</comment>
<evidence type="ECO:0000256" key="5">
    <source>
        <dbReference type="ARBA" id="ARBA00022833"/>
    </source>
</evidence>
<dbReference type="InterPro" id="IPR001841">
    <property type="entry name" value="Znf_RING"/>
</dbReference>
<dbReference type="Pfam" id="PF13639">
    <property type="entry name" value="zf-RING_2"/>
    <property type="match status" value="1"/>
</dbReference>
<proteinExistence type="predicted"/>
<evidence type="ECO:0000313" key="9">
    <source>
        <dbReference type="Proteomes" id="UP000187406"/>
    </source>
</evidence>
<dbReference type="EC" id="2.3.2.27" evidence="2"/>
<evidence type="ECO:0000256" key="4">
    <source>
        <dbReference type="ARBA" id="ARBA00022771"/>
    </source>
</evidence>
<evidence type="ECO:0000256" key="6">
    <source>
        <dbReference type="PROSITE-ProRule" id="PRU00175"/>
    </source>
</evidence>
<gene>
    <name evidence="8" type="ORF">CFOL_v3_08523</name>
</gene>
<dbReference type="AlphaFoldDB" id="A0A1Q3BAK1"/>
<dbReference type="EMBL" id="BDDD01000379">
    <property type="protein sequence ID" value="GAV65008.1"/>
    <property type="molecule type" value="Genomic_DNA"/>
</dbReference>
<evidence type="ECO:0000256" key="2">
    <source>
        <dbReference type="ARBA" id="ARBA00012483"/>
    </source>
</evidence>
<dbReference type="InterPro" id="IPR013083">
    <property type="entry name" value="Znf_RING/FYVE/PHD"/>
</dbReference>
<dbReference type="PANTHER" id="PTHR15710">
    <property type="entry name" value="E3 UBIQUITIN-PROTEIN LIGASE PRAJA"/>
    <property type="match status" value="1"/>
</dbReference>